<gene>
    <name evidence="1" type="ORF">NPIL_11031</name>
</gene>
<keyword evidence="2" id="KW-1185">Reference proteome</keyword>
<dbReference type="AlphaFoldDB" id="A0A8X6UB05"/>
<evidence type="ECO:0000313" key="2">
    <source>
        <dbReference type="Proteomes" id="UP000887013"/>
    </source>
</evidence>
<protein>
    <submittedName>
        <fullName evidence="1">Uncharacterized protein</fullName>
    </submittedName>
</protein>
<name>A0A8X6UB05_NEPPI</name>
<sequence length="134" mass="16335">MYKEERAVLWKRSFNRRIHRRKIVTAKSVVDVDISERIVFKSWSFADVDRFIPLQISWLRCVRWKFRYHSFHFLRFSFQFLHPVPIYNSINDKWECTKVTSRTKQNHHAKARQCKGQILLNVSYDIFDITILLS</sequence>
<evidence type="ECO:0000313" key="1">
    <source>
        <dbReference type="EMBL" id="GFT99166.1"/>
    </source>
</evidence>
<reference evidence="1" key="1">
    <citation type="submission" date="2020-08" db="EMBL/GenBank/DDBJ databases">
        <title>Multicomponent nature underlies the extraordinary mechanical properties of spider dragline silk.</title>
        <authorList>
            <person name="Kono N."/>
            <person name="Nakamura H."/>
            <person name="Mori M."/>
            <person name="Yoshida Y."/>
            <person name="Ohtoshi R."/>
            <person name="Malay A.D."/>
            <person name="Moran D.A.P."/>
            <person name="Tomita M."/>
            <person name="Numata K."/>
            <person name="Arakawa K."/>
        </authorList>
    </citation>
    <scope>NUCLEOTIDE SEQUENCE</scope>
</reference>
<dbReference type="EMBL" id="BMAW01026854">
    <property type="protein sequence ID" value="GFT99166.1"/>
    <property type="molecule type" value="Genomic_DNA"/>
</dbReference>
<comment type="caution">
    <text evidence="1">The sequence shown here is derived from an EMBL/GenBank/DDBJ whole genome shotgun (WGS) entry which is preliminary data.</text>
</comment>
<proteinExistence type="predicted"/>
<accession>A0A8X6UB05</accession>
<organism evidence="1 2">
    <name type="scientific">Nephila pilipes</name>
    <name type="common">Giant wood spider</name>
    <name type="synonym">Nephila maculata</name>
    <dbReference type="NCBI Taxonomy" id="299642"/>
    <lineage>
        <taxon>Eukaryota</taxon>
        <taxon>Metazoa</taxon>
        <taxon>Ecdysozoa</taxon>
        <taxon>Arthropoda</taxon>
        <taxon>Chelicerata</taxon>
        <taxon>Arachnida</taxon>
        <taxon>Araneae</taxon>
        <taxon>Araneomorphae</taxon>
        <taxon>Entelegynae</taxon>
        <taxon>Araneoidea</taxon>
        <taxon>Nephilidae</taxon>
        <taxon>Nephila</taxon>
    </lineage>
</organism>
<dbReference type="Proteomes" id="UP000887013">
    <property type="component" value="Unassembled WGS sequence"/>
</dbReference>